<sequence>MKYYTIDFDYENYPNGSAIDRTGGELRENEEVKEIFWSHFYTRLPIGHPEIIPKFHFINYRKARKFLHEDYLDDLYSIGILISERMKKIIECTHLPTHLFIPATIKFKEKYFENFWYFCLTSANINAIDYKKSYFFLDDGKARNTPLINYNKYASQLIKFDNEEILYKEMYKNEHPICAYKICLYNDKQYDVINFGGLISPFILFSEKIVEQFQSSKMTNCVFREYILVN</sequence>
<dbReference type="Pfam" id="PF07791">
    <property type="entry name" value="Imm11"/>
    <property type="match status" value="1"/>
</dbReference>
<gene>
    <name evidence="2" type="ORF">IPO85_13310</name>
</gene>
<dbReference type="InterPro" id="IPR012433">
    <property type="entry name" value="Imm11"/>
</dbReference>
<protein>
    <recommendedName>
        <fullName evidence="1">Immunity MXAN-0049 protein domain-containing protein</fullName>
    </recommendedName>
</protein>
<comment type="caution">
    <text evidence="2">The sequence shown here is derived from an EMBL/GenBank/DDBJ whole genome shotgun (WGS) entry which is preliminary data.</text>
</comment>
<reference evidence="2 3" key="1">
    <citation type="submission" date="2020-10" db="EMBL/GenBank/DDBJ databases">
        <title>Connecting structure to function with the recovery of over 1000 high-quality activated sludge metagenome-assembled genomes encoding full-length rRNA genes using long-read sequencing.</title>
        <authorList>
            <person name="Singleton C.M."/>
            <person name="Petriglieri F."/>
            <person name="Kristensen J.M."/>
            <person name="Kirkegaard R.H."/>
            <person name="Michaelsen T.Y."/>
            <person name="Andersen M.H."/>
            <person name="Karst S.M."/>
            <person name="Dueholm M.S."/>
            <person name="Nielsen P.H."/>
            <person name="Albertsen M."/>
        </authorList>
    </citation>
    <scope>NUCLEOTIDE SEQUENCE [LARGE SCALE GENOMIC DNA]</scope>
    <source>
        <strain evidence="2">Ribe_18-Q3-R11-54_BAT3C.373</strain>
    </source>
</reference>
<evidence type="ECO:0000313" key="2">
    <source>
        <dbReference type="EMBL" id="MBK9718461.1"/>
    </source>
</evidence>
<dbReference type="EMBL" id="JADKFW010000010">
    <property type="protein sequence ID" value="MBK9718461.1"/>
    <property type="molecule type" value="Genomic_DNA"/>
</dbReference>
<feature type="domain" description="Immunity MXAN-0049 protein" evidence="1">
    <location>
        <begin position="55"/>
        <end position="158"/>
    </location>
</feature>
<evidence type="ECO:0000313" key="3">
    <source>
        <dbReference type="Proteomes" id="UP000808349"/>
    </source>
</evidence>
<evidence type="ECO:0000259" key="1">
    <source>
        <dbReference type="Pfam" id="PF07791"/>
    </source>
</evidence>
<proteinExistence type="predicted"/>
<name>A0A9D7SBN7_9BACT</name>
<organism evidence="2 3">
    <name type="scientific">Candidatus Defluviibacterium haderslevense</name>
    <dbReference type="NCBI Taxonomy" id="2981993"/>
    <lineage>
        <taxon>Bacteria</taxon>
        <taxon>Pseudomonadati</taxon>
        <taxon>Bacteroidota</taxon>
        <taxon>Saprospiria</taxon>
        <taxon>Saprospirales</taxon>
        <taxon>Saprospiraceae</taxon>
        <taxon>Candidatus Defluviibacterium</taxon>
    </lineage>
</organism>
<dbReference type="Proteomes" id="UP000808349">
    <property type="component" value="Unassembled WGS sequence"/>
</dbReference>
<accession>A0A9D7SBN7</accession>
<dbReference type="AlphaFoldDB" id="A0A9D7SBN7"/>